<accession>A0A3P7JAQ6</accession>
<feature type="transmembrane region" description="Helical" evidence="1">
    <location>
        <begin position="49"/>
        <end position="68"/>
    </location>
</feature>
<evidence type="ECO:0000256" key="2">
    <source>
        <dbReference type="SAM" id="SignalP"/>
    </source>
</evidence>
<gene>
    <name evidence="3" type="ORF">SVUK_LOCUS17608</name>
</gene>
<keyword evidence="1" id="KW-0472">Membrane</keyword>
<evidence type="ECO:0000313" key="3">
    <source>
        <dbReference type="EMBL" id="VDM82610.1"/>
    </source>
</evidence>
<keyword evidence="1" id="KW-1133">Transmembrane helix</keyword>
<proteinExistence type="predicted"/>
<dbReference type="Proteomes" id="UP000270094">
    <property type="component" value="Unassembled WGS sequence"/>
</dbReference>
<dbReference type="AlphaFoldDB" id="A0A3P7JAQ6"/>
<keyword evidence="1" id="KW-0812">Transmembrane</keyword>
<feature type="transmembrane region" description="Helical" evidence="1">
    <location>
        <begin position="169"/>
        <end position="190"/>
    </location>
</feature>
<name>A0A3P7JAQ6_STRVU</name>
<organism evidence="3 4">
    <name type="scientific">Strongylus vulgaris</name>
    <name type="common">Blood worm</name>
    <dbReference type="NCBI Taxonomy" id="40348"/>
    <lineage>
        <taxon>Eukaryota</taxon>
        <taxon>Metazoa</taxon>
        <taxon>Ecdysozoa</taxon>
        <taxon>Nematoda</taxon>
        <taxon>Chromadorea</taxon>
        <taxon>Rhabditida</taxon>
        <taxon>Rhabditina</taxon>
        <taxon>Rhabditomorpha</taxon>
        <taxon>Strongyloidea</taxon>
        <taxon>Strongylidae</taxon>
        <taxon>Strongylus</taxon>
    </lineage>
</organism>
<evidence type="ECO:0000256" key="1">
    <source>
        <dbReference type="SAM" id="Phobius"/>
    </source>
</evidence>
<protein>
    <submittedName>
        <fullName evidence="3">Uncharacterized protein</fullName>
    </submittedName>
</protein>
<dbReference type="OrthoDB" id="5818893at2759"/>
<feature type="signal peptide" evidence="2">
    <location>
        <begin position="1"/>
        <end position="33"/>
    </location>
</feature>
<sequence length="229" mass="26279">MEMKNCKDRPCSIKSLFIFVLVLVFLLISKLSAEWVKAGPDYVAGNRKRLMAVVRMECLLTLFSMFMYSQLMAYYDREENELPKYDRRVAAVSFEAKYKKDGGIQEGTRKGCEGLNNIYVPVSSYILSVFCPNYDSEGTRKGYEGLNNIYVPVSSYILSIFCPNYDSGVWTNLLGVVAGFFLINSALYLINKVPPAKPWLEKLCSIRFIGRILSDRKHQIKYVFEVEKQ</sequence>
<evidence type="ECO:0000313" key="4">
    <source>
        <dbReference type="Proteomes" id="UP000270094"/>
    </source>
</evidence>
<keyword evidence="2" id="KW-0732">Signal</keyword>
<reference evidence="3 4" key="1">
    <citation type="submission" date="2018-11" db="EMBL/GenBank/DDBJ databases">
        <authorList>
            <consortium name="Pathogen Informatics"/>
        </authorList>
    </citation>
    <scope>NUCLEOTIDE SEQUENCE [LARGE SCALE GENOMIC DNA]</scope>
</reference>
<dbReference type="EMBL" id="UYYB01118478">
    <property type="protein sequence ID" value="VDM82610.1"/>
    <property type="molecule type" value="Genomic_DNA"/>
</dbReference>
<feature type="chain" id="PRO_5017990192" evidence="2">
    <location>
        <begin position="34"/>
        <end position="229"/>
    </location>
</feature>
<keyword evidence="4" id="KW-1185">Reference proteome</keyword>